<dbReference type="AlphaFoldDB" id="A0A0S7EAR0"/>
<reference evidence="1 2" key="1">
    <citation type="journal article" date="2016" name="J. Zhejiang Univ. Sci. B">
        <title>Antibiotic resistance mechanisms of Myroides sp.</title>
        <authorList>
            <person name="Hu S."/>
            <person name="Yuan S."/>
            <person name="Qu H."/>
            <person name="Jiang T."/>
            <person name="Zhou Y."/>
            <person name="Wang M."/>
            <person name="Ming D."/>
        </authorList>
    </citation>
    <scope>NUCLEOTIDE SEQUENCE [LARGE SCALE GENOMIC DNA]</scope>
    <source>
        <strain evidence="1 2">PR63039</strain>
    </source>
</reference>
<sequence>MKKTFRILAISLFSITAMTVASCDNESYDSIIEGEQGVGKPIMTIHNQGETILMREGIVAELDKNGRLEIKVKLTGSENYENDELILRTLKFQSGNFPTNVNESNYYSWENKLLYTTKDTLRPNIVTGIMSIGNINRKARVLSGDFDIKRMMPSIQDDPNLKSFPISGNFVDIPFVRKEATYLEAFADNEPFTNPEESVEVKAGRAYVSSIDGVEKTQKIVLDFPYNNDIVVSNDPKDFKKLGWFNVEYTSPYGVKYTSKDMAESEGFLRFDYAEKDKDDPNKFLLKGRFEATLVGVEEEDQDKRVKITYGDFSVIIISSPSK</sequence>
<evidence type="ECO:0000313" key="2">
    <source>
        <dbReference type="Proteomes" id="UP000069030"/>
    </source>
</evidence>
<dbReference type="RefSeq" id="WP_006258751.1">
    <property type="nucleotide sequence ID" value="NZ_BCMQ01000010.1"/>
</dbReference>
<organism evidence="1 2">
    <name type="scientific">Myroides odoratimimus</name>
    <dbReference type="NCBI Taxonomy" id="76832"/>
    <lineage>
        <taxon>Bacteria</taxon>
        <taxon>Pseudomonadati</taxon>
        <taxon>Bacteroidota</taxon>
        <taxon>Flavobacteriia</taxon>
        <taxon>Flavobacteriales</taxon>
        <taxon>Flavobacteriaceae</taxon>
        <taxon>Myroides</taxon>
    </lineage>
</organism>
<accession>A0A0S7EAR0</accession>
<proteinExistence type="predicted"/>
<dbReference type="eggNOG" id="ENOG5031149">
    <property type="taxonomic scope" value="Bacteria"/>
</dbReference>
<dbReference type="EMBL" id="CP013690">
    <property type="protein sequence ID" value="ALU24800.1"/>
    <property type="molecule type" value="Genomic_DNA"/>
</dbReference>
<dbReference type="Proteomes" id="UP000069030">
    <property type="component" value="Chromosome"/>
</dbReference>
<name>A0A0S7EAR0_9FLAO</name>
<dbReference type="KEGG" id="mod:AS202_00700"/>
<protein>
    <submittedName>
        <fullName evidence="1">Uncharacterized protein</fullName>
    </submittedName>
</protein>
<dbReference type="PROSITE" id="PS51257">
    <property type="entry name" value="PROKAR_LIPOPROTEIN"/>
    <property type="match status" value="1"/>
</dbReference>
<gene>
    <name evidence="1" type="ORF">AS202_00700</name>
</gene>
<evidence type="ECO:0000313" key="1">
    <source>
        <dbReference type="EMBL" id="ALU24800.1"/>
    </source>
</evidence>